<proteinExistence type="predicted"/>
<evidence type="ECO:0000313" key="2">
    <source>
        <dbReference type="EMBL" id="OAK67995.1"/>
    </source>
</evidence>
<dbReference type="PATRIC" id="fig|217031.4.peg.5032"/>
<dbReference type="SUPFAM" id="SSF158397">
    <property type="entry name" value="TM1646-like"/>
    <property type="match status" value="1"/>
</dbReference>
<evidence type="ECO:0008006" key="5">
    <source>
        <dbReference type="Google" id="ProtNLM"/>
    </source>
</evidence>
<reference evidence="1 3" key="2">
    <citation type="submission" date="2015-06" db="EMBL/GenBank/DDBJ databases">
        <title>Genome sequencing project of Bacillus galactosidilyticus PL133.</title>
        <authorList>
            <person name="Gaiero J."/>
            <person name="Nicol R."/>
            <person name="Habash M."/>
        </authorList>
    </citation>
    <scope>NUCLEOTIDE SEQUENCE [LARGE SCALE GENOMIC DNA]</scope>
    <source>
        <strain evidence="1 3">PL133</strain>
    </source>
</reference>
<dbReference type="STRING" id="217031.ABB05_18385"/>
<evidence type="ECO:0000313" key="1">
    <source>
        <dbReference type="EMBL" id="KRG11705.1"/>
    </source>
</evidence>
<dbReference type="Proteomes" id="UP000053881">
    <property type="component" value="Unassembled WGS sequence"/>
</dbReference>
<gene>
    <name evidence="2" type="ORF">ABB05_18385</name>
    <name evidence="1" type="ORF">ACA29_14880</name>
</gene>
<keyword evidence="4" id="KW-1185">Reference proteome</keyword>
<dbReference type="AlphaFoldDB" id="A0A0Q9XX00"/>
<name>A0A0Q9XX00_9BACI</name>
<accession>A0A0Q9XX00</accession>
<dbReference type="Gene3D" id="1.20.120.490">
    <property type="entry name" value="Hypothetical protein TM1646-like domain"/>
    <property type="match status" value="1"/>
</dbReference>
<dbReference type="InterPro" id="IPR024042">
    <property type="entry name" value="TM1646-like_dom_sf"/>
</dbReference>
<dbReference type="Proteomes" id="UP000077881">
    <property type="component" value="Unassembled WGS sequence"/>
</dbReference>
<evidence type="ECO:0000313" key="4">
    <source>
        <dbReference type="Proteomes" id="UP000077881"/>
    </source>
</evidence>
<dbReference type="EMBL" id="LGPB01000113">
    <property type="protein sequence ID" value="KRG11705.1"/>
    <property type="molecule type" value="Genomic_DNA"/>
</dbReference>
<sequence>MDVRRVEKTGIHQVQKKANQATESVRFSEVMTKGREQIVYERMDQMRQDIEAQGQKLAKSQTIEDFKKYKQLVKSFMEDAVNNGLQLKEQRGLDWRGRTKVYKIVKEVDKKLIDLANTVLDKEKSGLNILSLVGEIEGLLINIYT</sequence>
<dbReference type="EMBL" id="LDJR01000058">
    <property type="protein sequence ID" value="OAK67995.1"/>
    <property type="molecule type" value="Genomic_DNA"/>
</dbReference>
<dbReference type="InterPro" id="IPR005585">
    <property type="entry name" value="DUF327"/>
</dbReference>
<reference evidence="2 4" key="1">
    <citation type="submission" date="2015-05" db="EMBL/GenBank/DDBJ databases">
        <title>Comparison of genome.</title>
        <authorList>
            <person name="Zheng Z."/>
            <person name="Sun M."/>
        </authorList>
    </citation>
    <scope>NUCLEOTIDE SEQUENCE [LARGE SCALE GENOMIC DNA]</scope>
    <source>
        <strain evidence="2 4">G25-74</strain>
    </source>
</reference>
<comment type="caution">
    <text evidence="1">The sequence shown here is derived from an EMBL/GenBank/DDBJ whole genome shotgun (WGS) entry which is preliminary data.</text>
</comment>
<dbReference type="RefSeq" id="WP_057983868.1">
    <property type="nucleotide sequence ID" value="NZ_LDJR01000058.1"/>
</dbReference>
<evidence type="ECO:0000313" key="3">
    <source>
        <dbReference type="Proteomes" id="UP000053881"/>
    </source>
</evidence>
<dbReference type="Pfam" id="PF03885">
    <property type="entry name" value="DUF327"/>
    <property type="match status" value="1"/>
</dbReference>
<protein>
    <recommendedName>
        <fullName evidence="5">DUF327 domain-containing protein</fullName>
    </recommendedName>
</protein>
<organism evidence="1 3">
    <name type="scientific">Lederbergia galactosidilytica</name>
    <dbReference type="NCBI Taxonomy" id="217031"/>
    <lineage>
        <taxon>Bacteria</taxon>
        <taxon>Bacillati</taxon>
        <taxon>Bacillota</taxon>
        <taxon>Bacilli</taxon>
        <taxon>Bacillales</taxon>
        <taxon>Bacillaceae</taxon>
        <taxon>Lederbergia</taxon>
    </lineage>
</organism>
<dbReference type="OrthoDB" id="1680946at2"/>